<feature type="compositionally biased region" description="Polar residues" evidence="4">
    <location>
        <begin position="94"/>
        <end position="112"/>
    </location>
</feature>
<reference evidence="6 7" key="1">
    <citation type="submission" date="2014-12" db="EMBL/GenBank/DDBJ databases">
        <title>Genome sequencing of Arthrobacter phenanthrenivorans SWC37.</title>
        <authorList>
            <person name="Tan P.W."/>
            <person name="Chan K.-G."/>
        </authorList>
    </citation>
    <scope>NUCLEOTIDE SEQUENCE [LARGE SCALE GENOMIC DNA]</scope>
    <source>
        <strain evidence="6 7">SWC37</strain>
    </source>
</reference>
<proteinExistence type="predicted"/>
<dbReference type="PANTHER" id="PTHR33154:SF33">
    <property type="entry name" value="TRANSCRIPTIONAL REPRESSOR SDPR"/>
    <property type="match status" value="1"/>
</dbReference>
<organism evidence="6 7">
    <name type="scientific">Pseudarthrobacter phenanthrenivorans</name>
    <name type="common">Arthrobacter phenanthrenivorans</name>
    <dbReference type="NCBI Taxonomy" id="361575"/>
    <lineage>
        <taxon>Bacteria</taxon>
        <taxon>Bacillati</taxon>
        <taxon>Actinomycetota</taxon>
        <taxon>Actinomycetes</taxon>
        <taxon>Micrococcales</taxon>
        <taxon>Micrococcaceae</taxon>
        <taxon>Pseudarthrobacter</taxon>
    </lineage>
</organism>
<name>A0A0B4DDS2_PSEPS</name>
<dbReference type="Gene3D" id="1.10.10.10">
    <property type="entry name" value="Winged helix-like DNA-binding domain superfamily/Winged helix DNA-binding domain"/>
    <property type="match status" value="1"/>
</dbReference>
<dbReference type="PANTHER" id="PTHR33154">
    <property type="entry name" value="TRANSCRIPTIONAL REGULATOR, ARSR FAMILY"/>
    <property type="match status" value="1"/>
</dbReference>
<dbReference type="RefSeq" id="WP_043452430.1">
    <property type="nucleotide sequence ID" value="NZ_JWTB01000019.1"/>
</dbReference>
<dbReference type="OrthoDB" id="3628603at2"/>
<feature type="domain" description="HTH arsR-type" evidence="5">
    <location>
        <begin position="1"/>
        <end position="89"/>
    </location>
</feature>
<dbReference type="SMART" id="SM00418">
    <property type="entry name" value="HTH_ARSR"/>
    <property type="match status" value="1"/>
</dbReference>
<dbReference type="CDD" id="cd00090">
    <property type="entry name" value="HTH_ARSR"/>
    <property type="match status" value="1"/>
</dbReference>
<evidence type="ECO:0000313" key="6">
    <source>
        <dbReference type="EMBL" id="KIC66842.1"/>
    </source>
</evidence>
<keyword evidence="3" id="KW-0804">Transcription</keyword>
<dbReference type="InterPro" id="IPR036390">
    <property type="entry name" value="WH_DNA-bd_sf"/>
</dbReference>
<comment type="caution">
    <text evidence="6">The sequence shown here is derived from an EMBL/GenBank/DDBJ whole genome shotgun (WGS) entry which is preliminary data.</text>
</comment>
<keyword evidence="1" id="KW-0805">Transcription regulation</keyword>
<evidence type="ECO:0000259" key="5">
    <source>
        <dbReference type="PROSITE" id="PS50987"/>
    </source>
</evidence>
<dbReference type="InterPro" id="IPR011991">
    <property type="entry name" value="ArsR-like_HTH"/>
</dbReference>
<evidence type="ECO:0000256" key="3">
    <source>
        <dbReference type="ARBA" id="ARBA00023163"/>
    </source>
</evidence>
<protein>
    <submittedName>
        <fullName evidence="6">ArsR family transcriptional regulator</fullName>
    </submittedName>
</protein>
<evidence type="ECO:0000313" key="7">
    <source>
        <dbReference type="Proteomes" id="UP000031196"/>
    </source>
</evidence>
<dbReference type="SUPFAM" id="SSF46785">
    <property type="entry name" value="Winged helix' DNA-binding domain"/>
    <property type="match status" value="1"/>
</dbReference>
<dbReference type="PROSITE" id="PS50987">
    <property type="entry name" value="HTH_ARSR_2"/>
    <property type="match status" value="1"/>
</dbReference>
<dbReference type="InterPro" id="IPR051081">
    <property type="entry name" value="HTH_MetalResp_TranReg"/>
</dbReference>
<feature type="region of interest" description="Disordered" evidence="4">
    <location>
        <begin position="91"/>
        <end position="144"/>
    </location>
</feature>
<accession>A0A0B4DDS2</accession>
<dbReference type="NCBIfam" id="NF033788">
    <property type="entry name" value="HTH_metalloreg"/>
    <property type="match status" value="1"/>
</dbReference>
<dbReference type="GO" id="GO:0003677">
    <property type="term" value="F:DNA binding"/>
    <property type="evidence" value="ECO:0007669"/>
    <property type="project" value="UniProtKB-KW"/>
</dbReference>
<dbReference type="AlphaFoldDB" id="A0A0B4DDS2"/>
<evidence type="ECO:0000256" key="4">
    <source>
        <dbReference type="SAM" id="MobiDB-lite"/>
    </source>
</evidence>
<evidence type="ECO:0000256" key="2">
    <source>
        <dbReference type="ARBA" id="ARBA00023125"/>
    </source>
</evidence>
<gene>
    <name evidence="6" type="ORF">RM50_10630</name>
</gene>
<evidence type="ECO:0000256" key="1">
    <source>
        <dbReference type="ARBA" id="ARBA00023015"/>
    </source>
</evidence>
<dbReference type="Pfam" id="PF01022">
    <property type="entry name" value="HTH_5"/>
    <property type="match status" value="1"/>
</dbReference>
<dbReference type="PRINTS" id="PR00778">
    <property type="entry name" value="HTHARSR"/>
</dbReference>
<dbReference type="InterPro" id="IPR001845">
    <property type="entry name" value="HTH_ArsR_DNA-bd_dom"/>
</dbReference>
<dbReference type="InterPro" id="IPR036388">
    <property type="entry name" value="WH-like_DNA-bd_sf"/>
</dbReference>
<sequence>MVTDDVFAVIAESTRRDILVALRAGDKAVGELVEELAASQPTISKHLKVLREAQLVSMRAQGQKRYYALNRGPLEGIASWLETFDVGAGAKASASPTSTLQAVPHTSVQSQEARGGEVPAGKALDPAAQGRKETGQAAGEQAPAHLKEGVAAAAAALPPASRTAEPQQPAREEVPAPVLVREGAELSPAVVIPGGTAAPLSDDSVPQQIGRTVGRAATKAADLLANLPTLPKFGRRK</sequence>
<feature type="region of interest" description="Disordered" evidence="4">
    <location>
        <begin position="193"/>
        <end position="215"/>
    </location>
</feature>
<dbReference type="GO" id="GO:0003700">
    <property type="term" value="F:DNA-binding transcription factor activity"/>
    <property type="evidence" value="ECO:0007669"/>
    <property type="project" value="InterPro"/>
</dbReference>
<dbReference type="EMBL" id="JWTB01000019">
    <property type="protein sequence ID" value="KIC66842.1"/>
    <property type="molecule type" value="Genomic_DNA"/>
</dbReference>
<dbReference type="Proteomes" id="UP000031196">
    <property type="component" value="Unassembled WGS sequence"/>
</dbReference>
<feature type="region of interest" description="Disordered" evidence="4">
    <location>
        <begin position="154"/>
        <end position="173"/>
    </location>
</feature>
<keyword evidence="2" id="KW-0238">DNA-binding</keyword>